<dbReference type="AlphaFoldDB" id="A0A2S3VMV7"/>
<dbReference type="InterPro" id="IPR021733">
    <property type="entry name" value="DUF3304"/>
</dbReference>
<proteinExistence type="predicted"/>
<name>A0A2S3VMV7_9PSED</name>
<evidence type="ECO:0008006" key="3">
    <source>
        <dbReference type="Google" id="ProtNLM"/>
    </source>
</evidence>
<protein>
    <recommendedName>
        <fullName evidence="3">DUF3304 domain-containing protein</fullName>
    </recommendedName>
</protein>
<sequence>MSNEKGKAGRQWAVGSLLLLLTGCSPGTPKYLGGNLNAVNHTSAAINSFSVNGYGGGNASPNGYGGGVCCVMLPSQWSPGLKFKVEWETDPAPYEKIKRKPDGFNFDESALAKHEANYGRHTAIVELPPYEAENLCSLKIHFLPCNQVKATTACMAYGQPAYPIKEPLNMQEPAVCPK</sequence>
<dbReference type="Proteomes" id="UP000237440">
    <property type="component" value="Unassembled WGS sequence"/>
</dbReference>
<dbReference type="PROSITE" id="PS51257">
    <property type="entry name" value="PROKAR_LIPOPROTEIN"/>
    <property type="match status" value="1"/>
</dbReference>
<comment type="caution">
    <text evidence="1">The sequence shown here is derived from an EMBL/GenBank/DDBJ whole genome shotgun (WGS) entry which is preliminary data.</text>
</comment>
<dbReference type="Pfam" id="PF11745">
    <property type="entry name" value="DUF3304"/>
    <property type="match status" value="1"/>
</dbReference>
<dbReference type="EMBL" id="MUJK01000004">
    <property type="protein sequence ID" value="POF41281.1"/>
    <property type="molecule type" value="Genomic_DNA"/>
</dbReference>
<dbReference type="OrthoDB" id="6182461at2"/>
<dbReference type="RefSeq" id="WP_103395280.1">
    <property type="nucleotide sequence ID" value="NZ_MUJK01000004.1"/>
</dbReference>
<accession>A0A2S3VMV7</accession>
<organism evidence="1 2">
    <name type="scientific">Pseudomonas laurylsulfativorans</name>
    <dbReference type="NCBI Taxonomy" id="1943631"/>
    <lineage>
        <taxon>Bacteria</taxon>
        <taxon>Pseudomonadati</taxon>
        <taxon>Pseudomonadota</taxon>
        <taxon>Gammaproteobacteria</taxon>
        <taxon>Pseudomonadales</taxon>
        <taxon>Pseudomonadaceae</taxon>
        <taxon>Pseudomonas</taxon>
    </lineage>
</organism>
<keyword evidence="2" id="KW-1185">Reference proteome</keyword>
<gene>
    <name evidence="1" type="ORF">B0D71_13740</name>
</gene>
<evidence type="ECO:0000313" key="1">
    <source>
        <dbReference type="EMBL" id="POF41281.1"/>
    </source>
</evidence>
<evidence type="ECO:0000313" key="2">
    <source>
        <dbReference type="Proteomes" id="UP000237440"/>
    </source>
</evidence>
<reference evidence="2" key="1">
    <citation type="submission" date="2017-02" db="EMBL/GenBank/DDBJ databases">
        <authorList>
            <person name="Furmanczyk E.M."/>
        </authorList>
    </citation>
    <scope>NUCLEOTIDE SEQUENCE [LARGE SCALE GENOMIC DNA]</scope>
    <source>
        <strain evidence="2">AP3_22</strain>
    </source>
</reference>